<organism evidence="1 2">
    <name type="scientific">Nocardia nova</name>
    <dbReference type="NCBI Taxonomy" id="37330"/>
    <lineage>
        <taxon>Bacteria</taxon>
        <taxon>Bacillati</taxon>
        <taxon>Actinomycetota</taxon>
        <taxon>Actinomycetes</taxon>
        <taxon>Mycobacteriales</taxon>
        <taxon>Nocardiaceae</taxon>
        <taxon>Nocardia</taxon>
    </lineage>
</organism>
<dbReference type="Proteomes" id="UP000241647">
    <property type="component" value="Unassembled WGS sequence"/>
</dbReference>
<dbReference type="EMBL" id="PYHS01000001">
    <property type="protein sequence ID" value="PSR65901.1"/>
    <property type="molecule type" value="Genomic_DNA"/>
</dbReference>
<protein>
    <submittedName>
        <fullName evidence="1">Uncharacterized protein</fullName>
    </submittedName>
</protein>
<evidence type="ECO:0000313" key="2">
    <source>
        <dbReference type="Proteomes" id="UP000241647"/>
    </source>
</evidence>
<name>A0A2T2ZDQ6_9NOCA</name>
<evidence type="ECO:0000313" key="1">
    <source>
        <dbReference type="EMBL" id="PSR65901.1"/>
    </source>
</evidence>
<reference evidence="1 2" key="1">
    <citation type="submission" date="2018-02" db="EMBL/GenBank/DDBJ databases">
        <title>8 Nocardia nova and 1 Nocardia cyriacigeorgica strain used for evolution to TMP-SMX.</title>
        <authorList>
            <person name="Mehta H."/>
            <person name="Weng J."/>
            <person name="Shamoo Y."/>
        </authorList>
    </citation>
    <scope>NUCLEOTIDE SEQUENCE [LARGE SCALE GENOMIC DNA]</scope>
    <source>
        <strain evidence="1 2">ATCC 33727</strain>
    </source>
</reference>
<accession>A0A2T2ZDQ6</accession>
<dbReference type="AlphaFoldDB" id="A0A2T2ZDQ6"/>
<sequence length="66" mass="7044">MAATAAHTAPETMPAARIRVFKFPVPFDLHAAIAVEAQIRSGDGELAVLPIVQIAAGPDVPIYRHR</sequence>
<gene>
    <name evidence="1" type="ORF">C8259_00520</name>
</gene>
<proteinExistence type="predicted"/>
<comment type="caution">
    <text evidence="1">The sequence shown here is derived from an EMBL/GenBank/DDBJ whole genome shotgun (WGS) entry which is preliminary data.</text>
</comment>